<keyword evidence="1" id="KW-0680">Restriction system</keyword>
<dbReference type="GO" id="GO:0009307">
    <property type="term" value="P:DNA restriction-modification system"/>
    <property type="evidence" value="ECO:0007669"/>
    <property type="project" value="UniProtKB-KW"/>
</dbReference>
<keyword evidence="4" id="KW-1185">Reference proteome</keyword>
<proteinExistence type="predicted"/>
<evidence type="ECO:0000313" key="4">
    <source>
        <dbReference type="Proteomes" id="UP000298631"/>
    </source>
</evidence>
<dbReference type="Proteomes" id="UP000298631">
    <property type="component" value="Chromosome"/>
</dbReference>
<dbReference type="AlphaFoldDB" id="A0A4P8ECL2"/>
<protein>
    <recommendedName>
        <fullName evidence="2">SWI2/SNF2 ATPase domain-containing protein</fullName>
    </recommendedName>
</protein>
<organism evidence="3 4">
    <name type="scientific">Pseudorhodobacter turbinis</name>
    <dbReference type="NCBI Taxonomy" id="2500533"/>
    <lineage>
        <taxon>Bacteria</taxon>
        <taxon>Pseudomonadati</taxon>
        <taxon>Pseudomonadota</taxon>
        <taxon>Alphaproteobacteria</taxon>
        <taxon>Rhodobacterales</taxon>
        <taxon>Paracoccaceae</taxon>
        <taxon>Pseudorhodobacter</taxon>
    </lineage>
</organism>
<dbReference type="KEGG" id="pseb:EOK75_00550"/>
<dbReference type="InterPro" id="IPR027417">
    <property type="entry name" value="P-loop_NTPase"/>
</dbReference>
<dbReference type="InterPro" id="IPR051268">
    <property type="entry name" value="Type-I_R_enzyme_R_subunit"/>
</dbReference>
<reference evidence="3 4" key="1">
    <citation type="submission" date="2019-05" db="EMBL/GenBank/DDBJ databases">
        <title>Pseudorhodobacter turbinis sp. nov., isolated from the gut of the Korean turban shell.</title>
        <authorList>
            <person name="Jeong Y.-S."/>
            <person name="Kang W.-R."/>
            <person name="Bae J.-W."/>
        </authorList>
    </citation>
    <scope>NUCLEOTIDE SEQUENCE [LARGE SCALE GENOMIC DNA]</scope>
    <source>
        <strain evidence="3 4">S12M18</strain>
    </source>
</reference>
<evidence type="ECO:0000256" key="1">
    <source>
        <dbReference type="ARBA" id="ARBA00022747"/>
    </source>
</evidence>
<gene>
    <name evidence="3" type="ORF">EOK75_00550</name>
</gene>
<dbReference type="SUPFAM" id="SSF52540">
    <property type="entry name" value="P-loop containing nucleoside triphosphate hydrolases"/>
    <property type="match status" value="1"/>
</dbReference>
<dbReference type="PANTHER" id="PTHR30195">
    <property type="entry name" value="TYPE I SITE-SPECIFIC DEOXYRIBONUCLEASE PROTEIN SUBUNIT M AND R"/>
    <property type="match status" value="1"/>
</dbReference>
<dbReference type="OrthoDB" id="9758243at2"/>
<name>A0A4P8ECL2_9RHOB</name>
<sequence length="134" mass="14775">MVMLVRWIREAYPDGRILIVTDRKELDSQIEDVFGNTGDKVCRARSGNDLMAALADPTDRVICSLVHKLGKREEGEMEGLISDIQNANIGAPVGESFVFIDEAHRTQSGKLANAMRKVLPEAMFVGFTGTPLLK</sequence>
<evidence type="ECO:0000259" key="2">
    <source>
        <dbReference type="Pfam" id="PF18766"/>
    </source>
</evidence>
<feature type="domain" description="SWI2/SNF2 ATPase" evidence="2">
    <location>
        <begin position="1"/>
        <end position="134"/>
    </location>
</feature>
<dbReference type="Pfam" id="PF18766">
    <property type="entry name" value="SWI2_SNF2"/>
    <property type="match status" value="1"/>
</dbReference>
<dbReference type="Gene3D" id="3.40.50.300">
    <property type="entry name" value="P-loop containing nucleotide triphosphate hydrolases"/>
    <property type="match status" value="1"/>
</dbReference>
<dbReference type="PANTHER" id="PTHR30195:SF15">
    <property type="entry name" value="TYPE I RESTRICTION ENZYME HINDI ENDONUCLEASE SUBUNIT"/>
    <property type="match status" value="1"/>
</dbReference>
<accession>A0A4P8ECL2</accession>
<evidence type="ECO:0000313" key="3">
    <source>
        <dbReference type="EMBL" id="QCO54439.1"/>
    </source>
</evidence>
<dbReference type="InterPro" id="IPR040980">
    <property type="entry name" value="SWI2_SNF2"/>
</dbReference>
<dbReference type="EMBL" id="CP039964">
    <property type="protein sequence ID" value="QCO54439.1"/>
    <property type="molecule type" value="Genomic_DNA"/>
</dbReference>